<protein>
    <submittedName>
        <fullName evidence="2">Uncharacterized protein</fullName>
    </submittedName>
</protein>
<organism evidence="2 3">
    <name type="scientific">Dendrothele bispora (strain CBS 962.96)</name>
    <dbReference type="NCBI Taxonomy" id="1314807"/>
    <lineage>
        <taxon>Eukaryota</taxon>
        <taxon>Fungi</taxon>
        <taxon>Dikarya</taxon>
        <taxon>Basidiomycota</taxon>
        <taxon>Agaricomycotina</taxon>
        <taxon>Agaricomycetes</taxon>
        <taxon>Agaricomycetidae</taxon>
        <taxon>Agaricales</taxon>
        <taxon>Agaricales incertae sedis</taxon>
        <taxon>Dendrothele</taxon>
    </lineage>
</organism>
<reference evidence="2 3" key="1">
    <citation type="journal article" date="2019" name="Nat. Ecol. Evol.">
        <title>Megaphylogeny resolves global patterns of mushroom evolution.</title>
        <authorList>
            <person name="Varga T."/>
            <person name="Krizsan K."/>
            <person name="Foldi C."/>
            <person name="Dima B."/>
            <person name="Sanchez-Garcia M."/>
            <person name="Sanchez-Ramirez S."/>
            <person name="Szollosi G.J."/>
            <person name="Szarkandi J.G."/>
            <person name="Papp V."/>
            <person name="Albert L."/>
            <person name="Andreopoulos W."/>
            <person name="Angelini C."/>
            <person name="Antonin V."/>
            <person name="Barry K.W."/>
            <person name="Bougher N.L."/>
            <person name="Buchanan P."/>
            <person name="Buyck B."/>
            <person name="Bense V."/>
            <person name="Catcheside P."/>
            <person name="Chovatia M."/>
            <person name="Cooper J."/>
            <person name="Damon W."/>
            <person name="Desjardin D."/>
            <person name="Finy P."/>
            <person name="Geml J."/>
            <person name="Haridas S."/>
            <person name="Hughes K."/>
            <person name="Justo A."/>
            <person name="Karasinski D."/>
            <person name="Kautmanova I."/>
            <person name="Kiss B."/>
            <person name="Kocsube S."/>
            <person name="Kotiranta H."/>
            <person name="LaButti K.M."/>
            <person name="Lechner B.E."/>
            <person name="Liimatainen K."/>
            <person name="Lipzen A."/>
            <person name="Lukacs Z."/>
            <person name="Mihaltcheva S."/>
            <person name="Morgado L.N."/>
            <person name="Niskanen T."/>
            <person name="Noordeloos M.E."/>
            <person name="Ohm R.A."/>
            <person name="Ortiz-Santana B."/>
            <person name="Ovrebo C."/>
            <person name="Racz N."/>
            <person name="Riley R."/>
            <person name="Savchenko A."/>
            <person name="Shiryaev A."/>
            <person name="Soop K."/>
            <person name="Spirin V."/>
            <person name="Szebenyi C."/>
            <person name="Tomsovsky M."/>
            <person name="Tulloss R.E."/>
            <person name="Uehling J."/>
            <person name="Grigoriev I.V."/>
            <person name="Vagvolgyi C."/>
            <person name="Papp T."/>
            <person name="Martin F.M."/>
            <person name="Miettinen O."/>
            <person name="Hibbett D.S."/>
            <person name="Nagy L.G."/>
        </authorList>
    </citation>
    <scope>NUCLEOTIDE SEQUENCE [LARGE SCALE GENOMIC DNA]</scope>
    <source>
        <strain evidence="2 3">CBS 962.96</strain>
    </source>
</reference>
<accession>A0A4S8L9G4</accession>
<sequence length="160" mass="18268">MSSDQATVICFKGRKIYVHLRESKKQLIENAIRVFTDIGVSDVPQTTNKLNLYVVIDGKKVFFGCESGCEDSDKCVCCWKTIKPSGGRTVYLESKVEVKRWYVRLPLRMFEIISKIMPKEVARSTSGQTERAEVEPNVADRTSGLRAHQPDHQIDEDRTR</sequence>
<keyword evidence="3" id="KW-1185">Reference proteome</keyword>
<gene>
    <name evidence="2" type="ORF">K435DRAFT_869855</name>
</gene>
<evidence type="ECO:0000313" key="3">
    <source>
        <dbReference type="Proteomes" id="UP000297245"/>
    </source>
</evidence>
<dbReference type="EMBL" id="ML179576">
    <property type="protein sequence ID" value="THU84868.1"/>
    <property type="molecule type" value="Genomic_DNA"/>
</dbReference>
<proteinExistence type="predicted"/>
<feature type="region of interest" description="Disordered" evidence="1">
    <location>
        <begin position="124"/>
        <end position="160"/>
    </location>
</feature>
<dbReference type="AlphaFoldDB" id="A0A4S8L9G4"/>
<feature type="compositionally biased region" description="Basic and acidic residues" evidence="1">
    <location>
        <begin position="148"/>
        <end position="160"/>
    </location>
</feature>
<name>A0A4S8L9G4_DENBC</name>
<evidence type="ECO:0000256" key="1">
    <source>
        <dbReference type="SAM" id="MobiDB-lite"/>
    </source>
</evidence>
<dbReference type="Proteomes" id="UP000297245">
    <property type="component" value="Unassembled WGS sequence"/>
</dbReference>
<evidence type="ECO:0000313" key="2">
    <source>
        <dbReference type="EMBL" id="THU84868.1"/>
    </source>
</evidence>